<keyword evidence="1" id="KW-0812">Transmembrane</keyword>
<keyword evidence="1" id="KW-0472">Membrane</keyword>
<keyword evidence="1" id="KW-1133">Transmembrane helix</keyword>
<name>A0ABP8E2P9_9MICO</name>
<protein>
    <submittedName>
        <fullName evidence="2">Uncharacterized protein</fullName>
    </submittedName>
</protein>
<evidence type="ECO:0000256" key="1">
    <source>
        <dbReference type="SAM" id="Phobius"/>
    </source>
</evidence>
<comment type="caution">
    <text evidence="2">The sequence shown here is derived from an EMBL/GenBank/DDBJ whole genome shotgun (WGS) entry which is preliminary data.</text>
</comment>
<evidence type="ECO:0000313" key="2">
    <source>
        <dbReference type="EMBL" id="GAA4266512.1"/>
    </source>
</evidence>
<dbReference type="RefSeq" id="WP_344795790.1">
    <property type="nucleotide sequence ID" value="NZ_BAABAU010000001.1"/>
</dbReference>
<reference evidence="3" key="1">
    <citation type="journal article" date="2019" name="Int. J. Syst. Evol. Microbiol.">
        <title>The Global Catalogue of Microorganisms (GCM) 10K type strain sequencing project: providing services to taxonomists for standard genome sequencing and annotation.</title>
        <authorList>
            <consortium name="The Broad Institute Genomics Platform"/>
            <consortium name="The Broad Institute Genome Sequencing Center for Infectious Disease"/>
            <person name="Wu L."/>
            <person name="Ma J."/>
        </authorList>
    </citation>
    <scope>NUCLEOTIDE SEQUENCE [LARGE SCALE GENOMIC DNA]</scope>
    <source>
        <strain evidence="3">JCM 17442</strain>
    </source>
</reference>
<feature type="transmembrane region" description="Helical" evidence="1">
    <location>
        <begin position="37"/>
        <end position="59"/>
    </location>
</feature>
<evidence type="ECO:0000313" key="3">
    <source>
        <dbReference type="Proteomes" id="UP001501594"/>
    </source>
</evidence>
<organism evidence="2 3">
    <name type="scientific">Frondihabitans peucedani</name>
    <dbReference type="NCBI Taxonomy" id="598626"/>
    <lineage>
        <taxon>Bacteria</taxon>
        <taxon>Bacillati</taxon>
        <taxon>Actinomycetota</taxon>
        <taxon>Actinomycetes</taxon>
        <taxon>Micrococcales</taxon>
        <taxon>Microbacteriaceae</taxon>
        <taxon>Frondihabitans</taxon>
    </lineage>
</organism>
<feature type="transmembrane region" description="Helical" evidence="1">
    <location>
        <begin position="12"/>
        <end position="31"/>
    </location>
</feature>
<keyword evidence="3" id="KW-1185">Reference proteome</keyword>
<gene>
    <name evidence="2" type="ORF">GCM10022256_21240</name>
</gene>
<proteinExistence type="predicted"/>
<sequence length="79" mass="8436">MKSERRRVWERIAIVSGMVGGLLLVAALTLMLTPAPILASAVCLPVGLVGLVFGIVLTLSLRRGVADDSWPRSGRKAPR</sequence>
<dbReference type="EMBL" id="BAABAU010000001">
    <property type="protein sequence ID" value="GAA4266512.1"/>
    <property type="molecule type" value="Genomic_DNA"/>
</dbReference>
<dbReference type="Proteomes" id="UP001501594">
    <property type="component" value="Unassembled WGS sequence"/>
</dbReference>
<accession>A0ABP8E2P9</accession>